<dbReference type="Pfam" id="PF00483">
    <property type="entry name" value="NTP_transferase"/>
    <property type="match status" value="1"/>
</dbReference>
<dbReference type="PANTHER" id="PTHR47183:SF3">
    <property type="entry name" value="TRANSFERASE"/>
    <property type="match status" value="1"/>
</dbReference>
<protein>
    <submittedName>
        <fullName evidence="2">Glucose-1-phosphate cytidylyltransferase</fullName>
    </submittedName>
</protein>
<accession>A0A8J7I616</accession>
<comment type="caution">
    <text evidence="2">The sequence shown here is derived from an EMBL/GenBank/DDBJ whole genome shotgun (WGS) entry which is preliminary data.</text>
</comment>
<keyword evidence="3" id="KW-1185">Reference proteome</keyword>
<dbReference type="AlphaFoldDB" id="A0A8J7I616"/>
<evidence type="ECO:0000313" key="2">
    <source>
        <dbReference type="EMBL" id="MBH8574553.1"/>
    </source>
</evidence>
<keyword evidence="2" id="KW-0548">Nucleotidyltransferase</keyword>
<name>A0A8J7I616_9NOST</name>
<evidence type="ECO:0000259" key="1">
    <source>
        <dbReference type="Pfam" id="PF00483"/>
    </source>
</evidence>
<dbReference type="InterPro" id="IPR005835">
    <property type="entry name" value="NTP_transferase_dom"/>
</dbReference>
<dbReference type="Gene3D" id="3.90.550.10">
    <property type="entry name" value="Spore Coat Polysaccharide Biosynthesis Protein SpsA, Chain A"/>
    <property type="match status" value="1"/>
</dbReference>
<keyword evidence="2" id="KW-0808">Transferase</keyword>
<feature type="domain" description="Nucleotidyl transferase" evidence="1">
    <location>
        <begin position="3"/>
        <end position="217"/>
    </location>
</feature>
<reference evidence="2 3" key="1">
    <citation type="journal article" date="2021" name="Int. J. Syst. Evol. Microbiol.">
        <title>Amazonocrinis nigriterrae gen. nov., sp. nov., Atlanticothrix silvestris gen. nov., sp. nov. and Dendronalium phyllosphericum gen. nov., sp. nov., nostocacean cyanobacteria from Brazilian environments.</title>
        <authorList>
            <person name="Alvarenga D.O."/>
            <person name="Andreote A.P.D."/>
            <person name="Branco L.H.Z."/>
            <person name="Delbaje E."/>
            <person name="Cruz R.B."/>
            <person name="Varani A.M."/>
            <person name="Fiore M.F."/>
        </authorList>
    </citation>
    <scope>NUCLEOTIDE SEQUENCE [LARGE SCALE GENOMIC DNA]</scope>
    <source>
        <strain evidence="2 3">CENA369</strain>
    </source>
</reference>
<gene>
    <name evidence="2" type="ORF">I8752_16285</name>
</gene>
<organism evidence="2 3">
    <name type="scientific">Dendronalium phyllosphericum CENA369</name>
    <dbReference type="NCBI Taxonomy" id="1725256"/>
    <lineage>
        <taxon>Bacteria</taxon>
        <taxon>Bacillati</taxon>
        <taxon>Cyanobacteriota</taxon>
        <taxon>Cyanophyceae</taxon>
        <taxon>Nostocales</taxon>
        <taxon>Nostocaceae</taxon>
        <taxon>Dendronalium</taxon>
        <taxon>Dendronalium phyllosphericum</taxon>
    </lineage>
</organism>
<dbReference type="EMBL" id="JAECZA010000078">
    <property type="protein sequence ID" value="MBH8574553.1"/>
    <property type="molecule type" value="Genomic_DNA"/>
</dbReference>
<dbReference type="InterPro" id="IPR013446">
    <property type="entry name" value="G1P_cyt_trans-like"/>
</dbReference>
<evidence type="ECO:0000313" key="3">
    <source>
        <dbReference type="Proteomes" id="UP000662314"/>
    </source>
</evidence>
<dbReference type="Proteomes" id="UP000662314">
    <property type="component" value="Unassembled WGS sequence"/>
</dbReference>
<proteinExistence type="predicted"/>
<dbReference type="GO" id="GO:0047343">
    <property type="term" value="F:glucose-1-phosphate cytidylyltransferase activity"/>
    <property type="evidence" value="ECO:0007669"/>
    <property type="project" value="InterPro"/>
</dbReference>
<sequence>MKVVLFCGGLGTRLREFSTNIPKPMVHIGYRPILWHVMKYYAHYGHKDFILCLGYKADVIKNYFLHYDECVSNDFTLQEGGKKIKLVNSDIEDWNITFVDTGLTSNIGQRFKAIEEYLEGEEVFLANYSDGLTDLHLPDLIEDFYRHNKLASFLCVKPSQSYHLVSMQENGLVNDIQDVKQSGIRINGGFFVFHKDIFKYIGSGEELVLEPFQRLIKIKQLVAYKYNGFWACMDTFKEQQQLDDMYCQGNAPWAVWKLLERKAKSLEYSRIHQLNHDSITVSLANS</sequence>
<dbReference type="InterPro" id="IPR029044">
    <property type="entry name" value="Nucleotide-diphossugar_trans"/>
</dbReference>
<dbReference type="RefSeq" id="WP_214433361.1">
    <property type="nucleotide sequence ID" value="NZ_CAWPUQ010000315.1"/>
</dbReference>
<dbReference type="PANTHER" id="PTHR47183">
    <property type="entry name" value="GLUCOSE-1-PHOSPHATE CYTIDYLYLTRANSFERASE-RELATED"/>
    <property type="match status" value="1"/>
</dbReference>
<dbReference type="CDD" id="cd02524">
    <property type="entry name" value="G1P_cytidylyltransferase"/>
    <property type="match status" value="1"/>
</dbReference>
<dbReference type="SUPFAM" id="SSF53448">
    <property type="entry name" value="Nucleotide-diphospho-sugar transferases"/>
    <property type="match status" value="1"/>
</dbReference>